<dbReference type="PROSITE" id="PS50003">
    <property type="entry name" value="PH_DOMAIN"/>
    <property type="match status" value="1"/>
</dbReference>
<name>A0A811VDS5_CERCA</name>
<feature type="compositionally biased region" description="Acidic residues" evidence="1">
    <location>
        <begin position="180"/>
        <end position="198"/>
    </location>
</feature>
<feature type="region of interest" description="Disordered" evidence="1">
    <location>
        <begin position="174"/>
        <end position="201"/>
    </location>
</feature>
<feature type="compositionally biased region" description="Polar residues" evidence="1">
    <location>
        <begin position="535"/>
        <end position="547"/>
    </location>
</feature>
<dbReference type="SUPFAM" id="SSF50729">
    <property type="entry name" value="PH domain-like"/>
    <property type="match status" value="1"/>
</dbReference>
<gene>
    <name evidence="3" type="ORF">CCAP1982_LOCUS22490</name>
</gene>
<dbReference type="Pfam" id="PF00169">
    <property type="entry name" value="PH"/>
    <property type="match status" value="1"/>
</dbReference>
<protein>
    <submittedName>
        <fullName evidence="3">(Mediterranean fruit fly) hypothetical protein</fullName>
    </submittedName>
</protein>
<feature type="domain" description="PH" evidence="2">
    <location>
        <begin position="247"/>
        <end position="349"/>
    </location>
</feature>
<dbReference type="AlphaFoldDB" id="A0A811VDS5"/>
<organism evidence="3 4">
    <name type="scientific">Ceratitis capitata</name>
    <name type="common">Mediterranean fruit fly</name>
    <name type="synonym">Tephritis capitata</name>
    <dbReference type="NCBI Taxonomy" id="7213"/>
    <lineage>
        <taxon>Eukaryota</taxon>
        <taxon>Metazoa</taxon>
        <taxon>Ecdysozoa</taxon>
        <taxon>Arthropoda</taxon>
        <taxon>Hexapoda</taxon>
        <taxon>Insecta</taxon>
        <taxon>Pterygota</taxon>
        <taxon>Neoptera</taxon>
        <taxon>Endopterygota</taxon>
        <taxon>Diptera</taxon>
        <taxon>Brachycera</taxon>
        <taxon>Muscomorpha</taxon>
        <taxon>Tephritoidea</taxon>
        <taxon>Tephritidae</taxon>
        <taxon>Ceratitis</taxon>
        <taxon>Ceratitis</taxon>
    </lineage>
</organism>
<dbReference type="InterPro" id="IPR011993">
    <property type="entry name" value="PH-like_dom_sf"/>
</dbReference>
<dbReference type="EMBL" id="CAJHJT010000056">
    <property type="protein sequence ID" value="CAD7014488.1"/>
    <property type="molecule type" value="Genomic_DNA"/>
</dbReference>
<dbReference type="OrthoDB" id="243840at2759"/>
<keyword evidence="4" id="KW-1185">Reference proteome</keyword>
<sequence>MARKEQPAANDIEQFLRDVREHFRASLETSEYENTSNMFHMTEAESTLKLLIRCELLLANYAGKDANATALNNNKSSISVNGKMKSNEVYEGINGATKVNGQPMQTLTTVESSQCNNNAATKNTTNPTQRQLEDVSYLDMSGGGKKSSSWYDEWNSDLKSDKTFRCSARISKKTSSQAYSDEDGEDDNEDESEDDEGDNISQNYDVCQVSSHDQDEMQKAITPELEPMQSRDCPYMDLPAGHLSIEHATKYGQLQRVEKRLFFDQCKKYYCGVLDGWLLCYADGPTAAHPTITLYLKHNGIEIEHYGEGKRREVCFQITTADPNKKFLFQANSEVDAKEWIIAVEAAIRGDTTSTNSTNTTKCTRKLPTPPTSKKMTFMSHKQDVPNHDCIYEEPSPLFQTDKSPNKQPILPVRKDAPTKLDIVTELEYDIPKLPPLPVKSADTSISEPETAELLNLSEKSILSTEKLEFQSIVKDVHSKLSSQLSAGPTPERLKKTLIKTYSGSSASDVEAVALSPSSPSNVKESKKQRKCATPNASPQKGSTSIIGSPNNNNSNNVSGNGGVGVKCFDKWFFNRTNKTNTSGRSISSTSSTQSSPAKCKQSEKENLLQSLDSNDVVDGGGGIESLHNMHSSNPSSPILKNTFCGGSAGVDSTIKGKVDLIIKEFETSAHMGMLTMETLAGSAVASLSSFCDKDCNNYEPIMTVTTPPSSFLKKI</sequence>
<feature type="compositionally biased region" description="Low complexity" evidence="1">
    <location>
        <begin position="580"/>
        <end position="596"/>
    </location>
</feature>
<evidence type="ECO:0000259" key="2">
    <source>
        <dbReference type="PROSITE" id="PS50003"/>
    </source>
</evidence>
<reference evidence="3" key="1">
    <citation type="submission" date="2020-11" db="EMBL/GenBank/DDBJ databases">
        <authorList>
            <person name="Whitehead M."/>
        </authorList>
    </citation>
    <scope>NUCLEOTIDE SEQUENCE</scope>
    <source>
        <strain evidence="3">EGII</strain>
    </source>
</reference>
<evidence type="ECO:0000313" key="3">
    <source>
        <dbReference type="EMBL" id="CAD7014488.1"/>
    </source>
</evidence>
<dbReference type="Proteomes" id="UP000606786">
    <property type="component" value="Unassembled WGS sequence"/>
</dbReference>
<dbReference type="InterPro" id="IPR001849">
    <property type="entry name" value="PH_domain"/>
</dbReference>
<accession>A0A811VDS5</accession>
<feature type="region of interest" description="Disordered" evidence="1">
    <location>
        <begin position="353"/>
        <end position="375"/>
    </location>
</feature>
<evidence type="ECO:0000313" key="4">
    <source>
        <dbReference type="Proteomes" id="UP000606786"/>
    </source>
</evidence>
<dbReference type="SMART" id="SM00233">
    <property type="entry name" value="PH"/>
    <property type="match status" value="1"/>
</dbReference>
<feature type="region of interest" description="Disordered" evidence="1">
    <location>
        <begin position="580"/>
        <end position="605"/>
    </location>
</feature>
<feature type="compositionally biased region" description="Low complexity" evidence="1">
    <location>
        <begin position="548"/>
        <end position="559"/>
    </location>
</feature>
<feature type="region of interest" description="Disordered" evidence="1">
    <location>
        <begin position="509"/>
        <end position="559"/>
    </location>
</feature>
<evidence type="ECO:0000256" key="1">
    <source>
        <dbReference type="SAM" id="MobiDB-lite"/>
    </source>
</evidence>
<comment type="caution">
    <text evidence="3">The sequence shown here is derived from an EMBL/GenBank/DDBJ whole genome shotgun (WGS) entry which is preliminary data.</text>
</comment>
<dbReference type="Gene3D" id="2.30.29.30">
    <property type="entry name" value="Pleckstrin-homology domain (PH domain)/Phosphotyrosine-binding domain (PTB)"/>
    <property type="match status" value="1"/>
</dbReference>
<proteinExistence type="predicted"/>